<evidence type="ECO:0000256" key="1">
    <source>
        <dbReference type="SAM" id="MobiDB-lite"/>
    </source>
</evidence>
<dbReference type="EMBL" id="CAAHFH010000001">
    <property type="protein sequence ID" value="VGO19141.1"/>
    <property type="molecule type" value="Genomic_DNA"/>
</dbReference>
<organism evidence="2 3">
    <name type="scientific">Pontiella sulfatireligans</name>
    <dbReference type="NCBI Taxonomy" id="2750658"/>
    <lineage>
        <taxon>Bacteria</taxon>
        <taxon>Pseudomonadati</taxon>
        <taxon>Kiritimatiellota</taxon>
        <taxon>Kiritimatiellia</taxon>
        <taxon>Kiritimatiellales</taxon>
        <taxon>Pontiellaceae</taxon>
        <taxon>Pontiella</taxon>
    </lineage>
</organism>
<reference evidence="2 3" key="1">
    <citation type="submission" date="2019-04" db="EMBL/GenBank/DDBJ databases">
        <authorList>
            <person name="Van Vliet M D."/>
        </authorList>
    </citation>
    <scope>NUCLEOTIDE SEQUENCE [LARGE SCALE GENOMIC DNA]</scope>
    <source>
        <strain evidence="2 3">F21</strain>
    </source>
</reference>
<gene>
    <name evidence="2" type="ORF">SCARR_01198</name>
</gene>
<accession>A0A6C2UI92</accession>
<proteinExistence type="predicted"/>
<sequence length="110" mass="12125">MNLLRAEKNRLAPLTRGKIRGVPLRGASLPSLPLRPRKLARFSVALLWPRPLGAKIGPQITLMEQIENNQKDRMFRRRSTCPAGQPLGGRSGARYFKNPSARSPGSRAGA</sequence>
<feature type="region of interest" description="Disordered" evidence="1">
    <location>
        <begin position="72"/>
        <end position="110"/>
    </location>
</feature>
<protein>
    <submittedName>
        <fullName evidence="2">Uncharacterized protein</fullName>
    </submittedName>
</protein>
<name>A0A6C2UI92_9BACT</name>
<evidence type="ECO:0000313" key="2">
    <source>
        <dbReference type="EMBL" id="VGO19141.1"/>
    </source>
</evidence>
<evidence type="ECO:0000313" key="3">
    <source>
        <dbReference type="Proteomes" id="UP000346198"/>
    </source>
</evidence>
<dbReference type="AlphaFoldDB" id="A0A6C2UI92"/>
<keyword evidence="3" id="KW-1185">Reference proteome</keyword>
<dbReference type="Proteomes" id="UP000346198">
    <property type="component" value="Unassembled WGS sequence"/>
</dbReference>